<comment type="similarity">
    <text evidence="1">Belongs to the peptidase S1 family.</text>
</comment>
<dbReference type="GO" id="GO:0006508">
    <property type="term" value="P:proteolysis"/>
    <property type="evidence" value="ECO:0007669"/>
    <property type="project" value="InterPro"/>
</dbReference>
<dbReference type="STRING" id="418495.SAMN05216215_1007122"/>
<evidence type="ECO:0000256" key="3">
    <source>
        <dbReference type="SAM" id="SignalP"/>
    </source>
</evidence>
<evidence type="ECO:0000256" key="1">
    <source>
        <dbReference type="ARBA" id="ARBA00007664"/>
    </source>
</evidence>
<dbReference type="Gene3D" id="2.40.10.10">
    <property type="entry name" value="Trypsin-like serine proteases"/>
    <property type="match status" value="1"/>
</dbReference>
<dbReference type="Pfam" id="PF00089">
    <property type="entry name" value="Trypsin"/>
    <property type="match status" value="1"/>
</dbReference>
<evidence type="ECO:0000313" key="6">
    <source>
        <dbReference type="Proteomes" id="UP000199529"/>
    </source>
</evidence>
<evidence type="ECO:0000259" key="4">
    <source>
        <dbReference type="PROSITE" id="PS50240"/>
    </source>
</evidence>
<dbReference type="InterPro" id="IPR009003">
    <property type="entry name" value="Peptidase_S1_PA"/>
</dbReference>
<dbReference type="Proteomes" id="UP000199529">
    <property type="component" value="Unassembled WGS sequence"/>
</dbReference>
<dbReference type="SMART" id="SM00020">
    <property type="entry name" value="Tryp_SPc"/>
    <property type="match status" value="1"/>
</dbReference>
<dbReference type="RefSeq" id="WP_093264022.1">
    <property type="nucleotide sequence ID" value="NZ_FNOK01000007.1"/>
</dbReference>
<name>A0A1H2YRE1_9PSEU</name>
<dbReference type="PANTHER" id="PTHR24276:SF98">
    <property type="entry name" value="FI18310P1-RELATED"/>
    <property type="match status" value="1"/>
</dbReference>
<dbReference type="PROSITE" id="PS50240">
    <property type="entry name" value="TRYPSIN_DOM"/>
    <property type="match status" value="1"/>
</dbReference>
<dbReference type="OrthoDB" id="3657335at2"/>
<protein>
    <submittedName>
        <fullName evidence="5">Trypsin</fullName>
    </submittedName>
</protein>
<reference evidence="6" key="1">
    <citation type="submission" date="2016-10" db="EMBL/GenBank/DDBJ databases">
        <authorList>
            <person name="Varghese N."/>
            <person name="Submissions S."/>
        </authorList>
    </citation>
    <scope>NUCLEOTIDE SEQUENCE [LARGE SCALE GENOMIC DNA]</scope>
    <source>
        <strain evidence="6">CGMCC 4.3530</strain>
    </source>
</reference>
<dbReference type="CDD" id="cd00190">
    <property type="entry name" value="Tryp_SPc"/>
    <property type="match status" value="1"/>
</dbReference>
<feature type="domain" description="Peptidase S1" evidence="4">
    <location>
        <begin position="27"/>
        <end position="257"/>
    </location>
</feature>
<dbReference type="PRINTS" id="PR00722">
    <property type="entry name" value="CHYMOTRYPSIN"/>
</dbReference>
<dbReference type="InterPro" id="IPR018114">
    <property type="entry name" value="TRYPSIN_HIS"/>
</dbReference>
<dbReference type="InterPro" id="IPR001314">
    <property type="entry name" value="Peptidase_S1A"/>
</dbReference>
<dbReference type="GO" id="GO:0004252">
    <property type="term" value="F:serine-type endopeptidase activity"/>
    <property type="evidence" value="ECO:0007669"/>
    <property type="project" value="InterPro"/>
</dbReference>
<keyword evidence="6" id="KW-1185">Reference proteome</keyword>
<gene>
    <name evidence="5" type="ORF">SAMN05216215_1007122</name>
</gene>
<dbReference type="EMBL" id="FNOK01000007">
    <property type="protein sequence ID" value="SDX07378.1"/>
    <property type="molecule type" value="Genomic_DNA"/>
</dbReference>
<dbReference type="SUPFAM" id="SSF50494">
    <property type="entry name" value="Trypsin-like serine proteases"/>
    <property type="match status" value="1"/>
</dbReference>
<organism evidence="5 6">
    <name type="scientific">Saccharopolyspora shandongensis</name>
    <dbReference type="NCBI Taxonomy" id="418495"/>
    <lineage>
        <taxon>Bacteria</taxon>
        <taxon>Bacillati</taxon>
        <taxon>Actinomycetota</taxon>
        <taxon>Actinomycetes</taxon>
        <taxon>Pseudonocardiales</taxon>
        <taxon>Pseudonocardiaceae</taxon>
        <taxon>Saccharopolyspora</taxon>
    </lineage>
</organism>
<dbReference type="InterPro" id="IPR001254">
    <property type="entry name" value="Trypsin_dom"/>
</dbReference>
<dbReference type="InterPro" id="IPR050430">
    <property type="entry name" value="Peptidase_S1"/>
</dbReference>
<sequence>MRIRKLFAAAFGAALVGIATAGSAGAIVGGGPADEQYPFMASLQVPDEPRFHCGATLIDDDWLLTAGHCVDSFDPAQLTARIGSPDRTTGGEERRITEKVLHPKLMQEFLAQYDFALLKLDRPVDLPTVRIADSAQVPGKDTRLIGWGRECSEFECGELPVYPRGLKQFDTEVGDDAECAKTDGSVDTCVRAPGNRVSICQGDSGGPALIRDAAGRWEQIGITSRFGGTEEAEVCGDEPDIFADPVAVRDWIGQTIGG</sequence>
<dbReference type="PANTHER" id="PTHR24276">
    <property type="entry name" value="POLYSERASE-RELATED"/>
    <property type="match status" value="1"/>
</dbReference>
<dbReference type="AlphaFoldDB" id="A0A1H2YRE1"/>
<dbReference type="InterPro" id="IPR043504">
    <property type="entry name" value="Peptidase_S1_PA_chymotrypsin"/>
</dbReference>
<feature type="signal peptide" evidence="3">
    <location>
        <begin position="1"/>
        <end position="21"/>
    </location>
</feature>
<keyword evidence="3" id="KW-0732">Signal</keyword>
<proteinExistence type="inferred from homology"/>
<accession>A0A1H2YRE1</accession>
<evidence type="ECO:0000313" key="5">
    <source>
        <dbReference type="EMBL" id="SDX07378.1"/>
    </source>
</evidence>
<keyword evidence="2" id="KW-1015">Disulfide bond</keyword>
<evidence type="ECO:0000256" key="2">
    <source>
        <dbReference type="ARBA" id="ARBA00023157"/>
    </source>
</evidence>
<dbReference type="PROSITE" id="PS00134">
    <property type="entry name" value="TRYPSIN_HIS"/>
    <property type="match status" value="1"/>
</dbReference>
<feature type="chain" id="PRO_5039553118" evidence="3">
    <location>
        <begin position="22"/>
        <end position="258"/>
    </location>
</feature>